<dbReference type="PANTHER" id="PTHR10434">
    <property type="entry name" value="1-ACYL-SN-GLYCEROL-3-PHOSPHATE ACYLTRANSFERASE"/>
    <property type="match status" value="1"/>
</dbReference>
<evidence type="ECO:0000256" key="6">
    <source>
        <dbReference type="SAM" id="Phobius"/>
    </source>
</evidence>
<evidence type="ECO:0000313" key="9">
    <source>
        <dbReference type="Proteomes" id="UP000316429"/>
    </source>
</evidence>
<organism evidence="8 9">
    <name type="scientific">Rhizobium glycinendophyticum</name>
    <dbReference type="NCBI Taxonomy" id="2589807"/>
    <lineage>
        <taxon>Bacteria</taxon>
        <taxon>Pseudomonadati</taxon>
        <taxon>Pseudomonadota</taxon>
        <taxon>Alphaproteobacteria</taxon>
        <taxon>Hyphomicrobiales</taxon>
        <taxon>Rhizobiaceae</taxon>
        <taxon>Rhizobium/Agrobacterium group</taxon>
        <taxon>Rhizobium</taxon>
    </lineage>
</organism>
<accession>A0A504U899</accession>
<keyword evidence="6" id="KW-0812">Transmembrane</keyword>
<evidence type="ECO:0000256" key="4">
    <source>
        <dbReference type="ARBA" id="ARBA00023098"/>
    </source>
</evidence>
<reference evidence="8 9" key="1">
    <citation type="submission" date="2019-06" db="EMBL/GenBank/DDBJ databases">
        <title>Rhizobium sp. CL12 isolated from roots of soybean.</title>
        <authorList>
            <person name="Wang C."/>
        </authorList>
    </citation>
    <scope>NUCLEOTIDE SEQUENCE [LARGE SCALE GENOMIC DNA]</scope>
    <source>
        <strain evidence="8 9">CL12</strain>
    </source>
</reference>
<dbReference type="SMART" id="SM00563">
    <property type="entry name" value="PlsC"/>
    <property type="match status" value="1"/>
</dbReference>
<evidence type="ECO:0000259" key="7">
    <source>
        <dbReference type="SMART" id="SM00563"/>
    </source>
</evidence>
<keyword evidence="4" id="KW-0443">Lipid metabolism</keyword>
<keyword evidence="5 8" id="KW-0012">Acyltransferase</keyword>
<proteinExistence type="predicted"/>
<feature type="domain" description="Phospholipid/glycerol acyltransferase" evidence="7">
    <location>
        <begin position="75"/>
        <end position="195"/>
    </location>
</feature>
<dbReference type="AlphaFoldDB" id="A0A504U899"/>
<gene>
    <name evidence="8" type="ORF">FJQ55_01815</name>
</gene>
<comment type="pathway">
    <text evidence="1">Lipid metabolism.</text>
</comment>
<evidence type="ECO:0000256" key="5">
    <source>
        <dbReference type="ARBA" id="ARBA00023315"/>
    </source>
</evidence>
<dbReference type="InterPro" id="IPR002123">
    <property type="entry name" value="Plipid/glycerol_acylTrfase"/>
</dbReference>
<keyword evidence="3 8" id="KW-0808">Transferase</keyword>
<evidence type="ECO:0000256" key="1">
    <source>
        <dbReference type="ARBA" id="ARBA00005189"/>
    </source>
</evidence>
<evidence type="ECO:0000313" key="8">
    <source>
        <dbReference type="EMBL" id="TPP09640.1"/>
    </source>
</evidence>
<sequence length="274" mass="30247">MQSGEGLGFVNGLRIAVMAVVLLLVSLVLITLQLVALRFDWPLRRRLPRHWHRIALYCLGIRVHAHGTLDPRRPLMIAANHASWKDILVLGSLADVVFIAKTEVSSWPVFGTLARLQKTIFVVREEKRRTGDQVNEIAGRMADGEIVVLFPEGTTSDGNRVLSVKSSLFGAAAAALPKDAENAVVHVQPVAIAYTRIQGLPMGRYHRPIAGWPGDIGMIPHLLGVLRAGALDVDVTFGETVDFRPGDNRKSLASHVESRLRDMLLAHLRGRHRR</sequence>
<keyword evidence="9" id="KW-1185">Reference proteome</keyword>
<dbReference type="RefSeq" id="WP_140826021.1">
    <property type="nucleotide sequence ID" value="NZ_VFYP01000001.1"/>
</dbReference>
<name>A0A504U899_9HYPH</name>
<dbReference type="EMBL" id="VFYP01000001">
    <property type="protein sequence ID" value="TPP09640.1"/>
    <property type="molecule type" value="Genomic_DNA"/>
</dbReference>
<dbReference type="PANTHER" id="PTHR10434:SF64">
    <property type="entry name" value="1-ACYL-SN-GLYCEROL-3-PHOSPHATE ACYLTRANSFERASE-RELATED"/>
    <property type="match status" value="1"/>
</dbReference>
<dbReference type="Pfam" id="PF01553">
    <property type="entry name" value="Acyltransferase"/>
    <property type="match status" value="1"/>
</dbReference>
<dbReference type="OrthoDB" id="9806880at2"/>
<dbReference type="SUPFAM" id="SSF69593">
    <property type="entry name" value="Glycerol-3-phosphate (1)-acyltransferase"/>
    <property type="match status" value="1"/>
</dbReference>
<comment type="caution">
    <text evidence="8">The sequence shown here is derived from an EMBL/GenBank/DDBJ whole genome shotgun (WGS) entry which is preliminary data.</text>
</comment>
<feature type="transmembrane region" description="Helical" evidence="6">
    <location>
        <begin position="15"/>
        <end position="37"/>
    </location>
</feature>
<evidence type="ECO:0000256" key="3">
    <source>
        <dbReference type="ARBA" id="ARBA00022679"/>
    </source>
</evidence>
<dbReference type="Proteomes" id="UP000316429">
    <property type="component" value="Unassembled WGS sequence"/>
</dbReference>
<evidence type="ECO:0000256" key="2">
    <source>
        <dbReference type="ARBA" id="ARBA00022516"/>
    </source>
</evidence>
<keyword evidence="6" id="KW-0472">Membrane</keyword>
<protein>
    <submittedName>
        <fullName evidence="8">1-acyl-sn-glycerol-3-phosphate acyltransferase</fullName>
    </submittedName>
</protein>
<dbReference type="GO" id="GO:0003841">
    <property type="term" value="F:1-acylglycerol-3-phosphate O-acyltransferase activity"/>
    <property type="evidence" value="ECO:0007669"/>
    <property type="project" value="TreeGrafter"/>
</dbReference>
<keyword evidence="2" id="KW-0444">Lipid biosynthesis</keyword>
<dbReference type="GO" id="GO:0006654">
    <property type="term" value="P:phosphatidic acid biosynthetic process"/>
    <property type="evidence" value="ECO:0007669"/>
    <property type="project" value="TreeGrafter"/>
</dbReference>
<keyword evidence="6" id="KW-1133">Transmembrane helix</keyword>
<dbReference type="CDD" id="cd07989">
    <property type="entry name" value="LPLAT_AGPAT-like"/>
    <property type="match status" value="1"/>
</dbReference>